<comment type="caution">
    <text evidence="2">The sequence shown here is derived from an EMBL/GenBank/DDBJ whole genome shotgun (WGS) entry which is preliminary data.</text>
</comment>
<dbReference type="Proteomes" id="UP000284250">
    <property type="component" value="Unassembled WGS sequence"/>
</dbReference>
<dbReference type="Gene3D" id="3.30.160.670">
    <property type="match status" value="1"/>
</dbReference>
<sequence length="271" mass="30714">MASDASKDRDIFSRKAIFRGIIFQYAQIRQRFIGNDGPLPAVVFPTRPTPFGGCRRGCSLLIRRLMNRISRFLLRPFAYPVLGLSLLLGASSCTTTARVGVTSDFDHSVNFRAYRTWAWYPQQPQDTEGGPAQGYESFLDKRIRKAVETQLTQKGMQMVEANPDVFVAYSARVEEKQRTNMNPYSPYGYPYYGYGYGYGSLYNRGYVTEYKAGTLILDFVDARRKELAWRGQGQAQVDNQTISEAEVQRIVTSILGNYPPQDQASGSQVRR</sequence>
<name>A0A418R5P5_9BACT</name>
<gene>
    <name evidence="2" type="ORF">D0T11_03960</name>
</gene>
<dbReference type="InterPro" id="IPR025411">
    <property type="entry name" value="DUF4136"/>
</dbReference>
<feature type="domain" description="DUF4136" evidence="1">
    <location>
        <begin position="101"/>
        <end position="260"/>
    </location>
</feature>
<accession>A0A418R5P5</accession>
<organism evidence="2 3">
    <name type="scientific">Hymenobacter rubripertinctus</name>
    <dbReference type="NCBI Taxonomy" id="2029981"/>
    <lineage>
        <taxon>Bacteria</taxon>
        <taxon>Pseudomonadati</taxon>
        <taxon>Bacteroidota</taxon>
        <taxon>Cytophagia</taxon>
        <taxon>Cytophagales</taxon>
        <taxon>Hymenobacteraceae</taxon>
        <taxon>Hymenobacter</taxon>
    </lineage>
</organism>
<evidence type="ECO:0000259" key="1">
    <source>
        <dbReference type="Pfam" id="PF13590"/>
    </source>
</evidence>
<proteinExistence type="predicted"/>
<reference evidence="2 3" key="1">
    <citation type="submission" date="2019-01" db="EMBL/GenBank/DDBJ databases">
        <title>Hymenobacter humicola sp. nov., isolated from soils in Antarctica.</title>
        <authorList>
            <person name="Sedlacek I."/>
            <person name="Holochova P."/>
            <person name="Kralova S."/>
            <person name="Pantucek R."/>
            <person name="Stankova E."/>
            <person name="Vrbovska V."/>
            <person name="Kristofova L."/>
            <person name="Svec P."/>
            <person name="Busse H.-J."/>
        </authorList>
    </citation>
    <scope>NUCLEOTIDE SEQUENCE [LARGE SCALE GENOMIC DNA]</scope>
    <source>
        <strain evidence="2 3">CCM 8852</strain>
    </source>
</reference>
<evidence type="ECO:0000313" key="3">
    <source>
        <dbReference type="Proteomes" id="UP000284250"/>
    </source>
</evidence>
<protein>
    <submittedName>
        <fullName evidence="2">DUF4136 domain-containing protein</fullName>
    </submittedName>
</protein>
<dbReference type="OrthoDB" id="5432251at2"/>
<evidence type="ECO:0000313" key="2">
    <source>
        <dbReference type="EMBL" id="RIY12890.1"/>
    </source>
</evidence>
<keyword evidence="3" id="KW-1185">Reference proteome</keyword>
<dbReference type="AlphaFoldDB" id="A0A418R5P5"/>
<dbReference type="EMBL" id="QYCN01000004">
    <property type="protein sequence ID" value="RIY12890.1"/>
    <property type="molecule type" value="Genomic_DNA"/>
</dbReference>
<dbReference type="Pfam" id="PF13590">
    <property type="entry name" value="DUF4136"/>
    <property type="match status" value="1"/>
</dbReference>